<protein>
    <submittedName>
        <fullName evidence="4">MerR family transcriptional regulator</fullName>
    </submittedName>
</protein>
<dbReference type="RefSeq" id="WP_368497763.1">
    <property type="nucleotide sequence ID" value="NZ_CP162511.1"/>
</dbReference>
<evidence type="ECO:0000256" key="2">
    <source>
        <dbReference type="SAM" id="Coils"/>
    </source>
</evidence>
<dbReference type="PANTHER" id="PTHR30204:SF97">
    <property type="entry name" value="MERR FAMILY REGULATORY PROTEIN"/>
    <property type="match status" value="1"/>
</dbReference>
<organism evidence="4">
    <name type="scientific">Herbiconiux sp. A18JL235</name>
    <dbReference type="NCBI Taxonomy" id="3152363"/>
    <lineage>
        <taxon>Bacteria</taxon>
        <taxon>Bacillati</taxon>
        <taxon>Actinomycetota</taxon>
        <taxon>Actinomycetes</taxon>
        <taxon>Micrococcales</taxon>
        <taxon>Microbacteriaceae</taxon>
        <taxon>Herbiconiux</taxon>
    </lineage>
</organism>
<keyword evidence="1" id="KW-0238">DNA-binding</keyword>
<dbReference type="InterPro" id="IPR047057">
    <property type="entry name" value="MerR_fam"/>
</dbReference>
<proteinExistence type="predicted"/>
<name>A0AB39BGZ2_9MICO</name>
<dbReference type="Gene3D" id="1.10.1660.10">
    <property type="match status" value="1"/>
</dbReference>
<dbReference type="Pfam" id="PF13411">
    <property type="entry name" value="MerR_1"/>
    <property type="match status" value="1"/>
</dbReference>
<feature type="domain" description="HTH merR-type" evidence="3">
    <location>
        <begin position="1"/>
        <end position="71"/>
    </location>
</feature>
<dbReference type="InterPro" id="IPR011256">
    <property type="entry name" value="Reg_factor_effector_dom_sf"/>
</dbReference>
<accession>A0AB39BGZ2</accession>
<dbReference type="Gene3D" id="3.20.80.10">
    <property type="entry name" value="Regulatory factor, effector binding domain"/>
    <property type="match status" value="1"/>
</dbReference>
<gene>
    <name evidence="4" type="ORF">ABFY20_18965</name>
</gene>
<evidence type="ECO:0000313" key="4">
    <source>
        <dbReference type="EMBL" id="XDI05375.1"/>
    </source>
</evidence>
<evidence type="ECO:0000256" key="1">
    <source>
        <dbReference type="ARBA" id="ARBA00023125"/>
    </source>
</evidence>
<dbReference type="InterPro" id="IPR000551">
    <property type="entry name" value="MerR-type_HTH_dom"/>
</dbReference>
<sequence length="281" mass="30007">MMKIGEFAGLTGLSVKALRHYDETGVIVPAEVDLRSSYRSYDEGQVRAGVLVRALRDAGVPLPAVAAAVAGSRHSGGAEEALERYRREMLEQREREDRAFRDASVVLRALTAPVSVTERSMPAQPYVGQAIAVPLDGAEVRTDDDANEVFAALYARIQQAGLGPSGSFWTALRPGDERDTVEIVCCWPVHAASVAHPDGGPLGPDVFAAELPARTELVATWRPTSGEELPEGVLHPAVVALFDAVSERDVVLSGGSEVRQAVLGHGEDDFAVEVSITVRSD</sequence>
<dbReference type="PROSITE" id="PS00552">
    <property type="entry name" value="HTH_MERR_1"/>
    <property type="match status" value="1"/>
</dbReference>
<reference evidence="4" key="1">
    <citation type="submission" date="2024-05" db="EMBL/GenBank/DDBJ databases">
        <title>Herbiconiux sp. A18JL235.</title>
        <authorList>
            <person name="Zhang G."/>
        </authorList>
    </citation>
    <scope>NUCLEOTIDE SEQUENCE</scope>
    <source>
        <strain evidence="4">A18JL235</strain>
    </source>
</reference>
<dbReference type="PROSITE" id="PS50937">
    <property type="entry name" value="HTH_MERR_2"/>
    <property type="match status" value="1"/>
</dbReference>
<dbReference type="InterPro" id="IPR009061">
    <property type="entry name" value="DNA-bd_dom_put_sf"/>
</dbReference>
<dbReference type="SMART" id="SM00422">
    <property type="entry name" value="HTH_MERR"/>
    <property type="match status" value="1"/>
</dbReference>
<dbReference type="SUPFAM" id="SSF46955">
    <property type="entry name" value="Putative DNA-binding domain"/>
    <property type="match status" value="1"/>
</dbReference>
<evidence type="ECO:0000259" key="3">
    <source>
        <dbReference type="PROSITE" id="PS50937"/>
    </source>
</evidence>
<dbReference type="PANTHER" id="PTHR30204">
    <property type="entry name" value="REDOX-CYCLING DRUG-SENSING TRANSCRIPTIONAL ACTIVATOR SOXR"/>
    <property type="match status" value="1"/>
</dbReference>
<dbReference type="GO" id="GO:0003700">
    <property type="term" value="F:DNA-binding transcription factor activity"/>
    <property type="evidence" value="ECO:0007669"/>
    <property type="project" value="InterPro"/>
</dbReference>
<dbReference type="EMBL" id="CP162511">
    <property type="protein sequence ID" value="XDI05375.1"/>
    <property type="molecule type" value="Genomic_DNA"/>
</dbReference>
<feature type="coiled-coil region" evidence="2">
    <location>
        <begin position="75"/>
        <end position="102"/>
    </location>
</feature>
<dbReference type="GO" id="GO:0003677">
    <property type="term" value="F:DNA binding"/>
    <property type="evidence" value="ECO:0007669"/>
    <property type="project" value="UniProtKB-KW"/>
</dbReference>
<dbReference type="AlphaFoldDB" id="A0AB39BGZ2"/>
<keyword evidence="2" id="KW-0175">Coiled coil</keyword>